<protein>
    <submittedName>
        <fullName evidence="2">Membrane-bound metallopeptidase</fullName>
    </submittedName>
</protein>
<accession>A0A2K8T9F7</accession>
<proteinExistence type="predicted"/>
<evidence type="ECO:0000256" key="1">
    <source>
        <dbReference type="SAM" id="Phobius"/>
    </source>
</evidence>
<gene>
    <name evidence="2" type="ORF">COO91_10513</name>
</gene>
<dbReference type="KEGG" id="nfl:COO91_10513"/>
<name>A0A2K8T9F7_9NOSO</name>
<evidence type="ECO:0000313" key="3">
    <source>
        <dbReference type="Proteomes" id="UP000232003"/>
    </source>
</evidence>
<geneLocation type="plasmid" evidence="3">
    <name>pnfsy08</name>
</geneLocation>
<organism evidence="2 3">
    <name type="scientific">Nostoc flagelliforme CCNUN1</name>
    <dbReference type="NCBI Taxonomy" id="2038116"/>
    <lineage>
        <taxon>Bacteria</taxon>
        <taxon>Bacillati</taxon>
        <taxon>Cyanobacteriota</taxon>
        <taxon>Cyanophyceae</taxon>
        <taxon>Nostocales</taxon>
        <taxon>Nostocaceae</taxon>
        <taxon>Nostoc</taxon>
    </lineage>
</organism>
<dbReference type="EMBL" id="CP024793">
    <property type="protein sequence ID" value="AUB44290.1"/>
    <property type="molecule type" value="Genomic_DNA"/>
</dbReference>
<keyword evidence="2" id="KW-0614">Plasmid</keyword>
<feature type="transmembrane region" description="Helical" evidence="1">
    <location>
        <begin position="380"/>
        <end position="399"/>
    </location>
</feature>
<reference evidence="2 3" key="1">
    <citation type="submission" date="2017-11" db="EMBL/GenBank/DDBJ databases">
        <title>Complete genome of a free-living desiccation-tolerant cyanobacterium and its photosynthetic adaptation to extreme terrestrial habitat.</title>
        <authorList>
            <person name="Shang J."/>
        </authorList>
    </citation>
    <scope>NUCLEOTIDE SEQUENCE [LARGE SCALE GENOMIC DNA]</scope>
    <source>
        <strain evidence="2 3">CCNUN1</strain>
        <plasmid evidence="3">pnfsy08</plasmid>
    </source>
</reference>
<dbReference type="Proteomes" id="UP000232003">
    <property type="component" value="Plasmid pNFSY08"/>
</dbReference>
<keyword evidence="1" id="KW-0472">Membrane</keyword>
<sequence length="461" mass="53163">MGEDTADITQNQERFVRRFPERLHTIIKQRNTIEGEYVELLGKQGKETFDSSTVQYSLKGWYYPVRLGDSYGLLLDCSVEHSLGNVQQAKNENIPVSCFTDLKRELEKQLSNTPSTIGQVWMLSGQLSNFTPDNAKVIVRECSQVNELNLNWDLDFRDQTQFLGGMLFEFWRYRLHIPPDLRKVSNIHDIQENNYTLIFIYPDENTAKKAAEFNFDWLRLFHYRSKIIWAYGQSQYLKKQLRNDWKDIKRYQEEFKKAKSGKLDLKKLRQTLVNVQDTLWNYSVNLNYLGTQKRTIEINLLNYERRLENIKQKLIALQTPNNLDNFQQFIEDVKRKYLLQIANDYESLNIGLTLLTDLINSIRGVTEIESSERDRTFQGIVAIFGVGLAAGSLAVSIAGQFPEAIHPKDAAKYPVGSLLSELGVTENWMPVSVLCTVSLGIGIMAALATALLIKIFELFKS</sequence>
<keyword evidence="1" id="KW-0812">Transmembrane</keyword>
<keyword evidence="3" id="KW-1185">Reference proteome</keyword>
<dbReference type="AlphaFoldDB" id="A0A2K8T9F7"/>
<evidence type="ECO:0000313" key="2">
    <source>
        <dbReference type="EMBL" id="AUB44290.1"/>
    </source>
</evidence>
<feature type="transmembrane region" description="Helical" evidence="1">
    <location>
        <begin position="428"/>
        <end position="453"/>
    </location>
</feature>
<keyword evidence="1" id="KW-1133">Transmembrane helix</keyword>